<protein>
    <submittedName>
        <fullName evidence="1">Uncharacterized protein</fullName>
    </submittedName>
</protein>
<name>A0ACB0YGD0_MELEN</name>
<keyword evidence="2" id="KW-1185">Reference proteome</keyword>
<dbReference type="Proteomes" id="UP001497535">
    <property type="component" value="Unassembled WGS sequence"/>
</dbReference>
<gene>
    <name evidence="1" type="ORF">MENTE1834_LOCUS11864</name>
</gene>
<reference evidence="1" key="1">
    <citation type="submission" date="2023-11" db="EMBL/GenBank/DDBJ databases">
        <authorList>
            <person name="Poullet M."/>
        </authorList>
    </citation>
    <scope>NUCLEOTIDE SEQUENCE</scope>
    <source>
        <strain evidence="1">E1834</strain>
    </source>
</reference>
<sequence>MVVLRILWWQFQLLESGRNPCWGRLIVDDGVISNIARSALRPGIKLGGFGLP</sequence>
<dbReference type="EMBL" id="CAVMJV010000012">
    <property type="protein sequence ID" value="CAK5045844.1"/>
    <property type="molecule type" value="Genomic_DNA"/>
</dbReference>
<proteinExistence type="predicted"/>
<evidence type="ECO:0000313" key="1">
    <source>
        <dbReference type="EMBL" id="CAK5045844.1"/>
    </source>
</evidence>
<accession>A0ACB0YGD0</accession>
<comment type="caution">
    <text evidence="1">The sequence shown here is derived from an EMBL/GenBank/DDBJ whole genome shotgun (WGS) entry which is preliminary data.</text>
</comment>
<organism evidence="1 2">
    <name type="scientific">Meloidogyne enterolobii</name>
    <name type="common">Root-knot nematode worm</name>
    <name type="synonym">Meloidogyne mayaguensis</name>
    <dbReference type="NCBI Taxonomy" id="390850"/>
    <lineage>
        <taxon>Eukaryota</taxon>
        <taxon>Metazoa</taxon>
        <taxon>Ecdysozoa</taxon>
        <taxon>Nematoda</taxon>
        <taxon>Chromadorea</taxon>
        <taxon>Rhabditida</taxon>
        <taxon>Tylenchina</taxon>
        <taxon>Tylenchomorpha</taxon>
        <taxon>Tylenchoidea</taxon>
        <taxon>Meloidogynidae</taxon>
        <taxon>Meloidogyninae</taxon>
        <taxon>Meloidogyne</taxon>
    </lineage>
</organism>
<evidence type="ECO:0000313" key="2">
    <source>
        <dbReference type="Proteomes" id="UP001497535"/>
    </source>
</evidence>